<keyword evidence="7" id="KW-0003">3Fe-4S</keyword>
<evidence type="ECO:0000256" key="7">
    <source>
        <dbReference type="ARBA" id="ARBA00023291"/>
    </source>
</evidence>
<evidence type="ECO:0000256" key="1">
    <source>
        <dbReference type="ARBA" id="ARBA00001927"/>
    </source>
</evidence>
<protein>
    <recommendedName>
        <fullName evidence="8">Ferredoxin</fullName>
    </recommendedName>
</protein>
<dbReference type="EMBL" id="CP108110">
    <property type="protein sequence ID" value="WUQ87932.1"/>
    <property type="molecule type" value="Genomic_DNA"/>
</dbReference>
<name>A0ABZ1UD96_9ACTN</name>
<evidence type="ECO:0000256" key="2">
    <source>
        <dbReference type="ARBA" id="ARBA00022448"/>
    </source>
</evidence>
<evidence type="ECO:0000256" key="4">
    <source>
        <dbReference type="ARBA" id="ARBA00022982"/>
    </source>
</evidence>
<dbReference type="SUPFAM" id="SSF54862">
    <property type="entry name" value="4Fe-4S ferredoxins"/>
    <property type="match status" value="1"/>
</dbReference>
<dbReference type="RefSeq" id="WP_328958486.1">
    <property type="nucleotide sequence ID" value="NZ_CP108110.1"/>
</dbReference>
<dbReference type="PANTHER" id="PTHR36923:SF3">
    <property type="entry name" value="FERREDOXIN"/>
    <property type="match status" value="1"/>
</dbReference>
<keyword evidence="3 8" id="KW-0479">Metal-binding</keyword>
<evidence type="ECO:0000256" key="6">
    <source>
        <dbReference type="ARBA" id="ARBA00023014"/>
    </source>
</evidence>
<comment type="cofactor">
    <cofactor evidence="1">
        <name>[3Fe-4S] cluster</name>
        <dbReference type="ChEBI" id="CHEBI:21137"/>
    </cofactor>
</comment>
<keyword evidence="10" id="KW-1185">Reference proteome</keyword>
<dbReference type="PANTHER" id="PTHR36923">
    <property type="entry name" value="FERREDOXIN"/>
    <property type="match status" value="1"/>
</dbReference>
<dbReference type="Gene3D" id="3.30.70.20">
    <property type="match status" value="1"/>
</dbReference>
<dbReference type="Proteomes" id="UP001432222">
    <property type="component" value="Chromosome"/>
</dbReference>
<keyword evidence="6 8" id="KW-0411">Iron-sulfur</keyword>
<evidence type="ECO:0000313" key="10">
    <source>
        <dbReference type="Proteomes" id="UP001432222"/>
    </source>
</evidence>
<dbReference type="PRINTS" id="PR00352">
    <property type="entry name" value="3FE4SFRDOXIN"/>
</dbReference>
<dbReference type="InterPro" id="IPR001080">
    <property type="entry name" value="3Fe4S_ferredoxin"/>
</dbReference>
<dbReference type="Pfam" id="PF13459">
    <property type="entry name" value="Fer4_15"/>
    <property type="match status" value="1"/>
</dbReference>
<evidence type="ECO:0000256" key="3">
    <source>
        <dbReference type="ARBA" id="ARBA00022723"/>
    </source>
</evidence>
<evidence type="ECO:0000313" key="9">
    <source>
        <dbReference type="EMBL" id="WUQ87932.1"/>
    </source>
</evidence>
<keyword evidence="5 8" id="KW-0408">Iron</keyword>
<reference evidence="9" key="1">
    <citation type="submission" date="2022-10" db="EMBL/GenBank/DDBJ databases">
        <title>The complete genomes of actinobacterial strains from the NBC collection.</title>
        <authorList>
            <person name="Joergensen T.S."/>
            <person name="Alvarez Arevalo M."/>
            <person name="Sterndorff E.B."/>
            <person name="Faurdal D."/>
            <person name="Vuksanovic O."/>
            <person name="Mourched A.-S."/>
            <person name="Charusanti P."/>
            <person name="Shaw S."/>
            <person name="Blin K."/>
            <person name="Weber T."/>
        </authorList>
    </citation>
    <scope>NUCLEOTIDE SEQUENCE</scope>
    <source>
        <strain evidence="9">NBC_00222</strain>
    </source>
</reference>
<evidence type="ECO:0000256" key="8">
    <source>
        <dbReference type="RuleBase" id="RU368020"/>
    </source>
</evidence>
<sequence length="75" mass="7911">MSVMQVNVERDRCCSSGQCVMTVPEIFEQDDQDGLVRVLLNAVPAPRFADVRLAAELCPGGAITVTEDDGAGTAA</sequence>
<gene>
    <name evidence="9" type="ORF">OHA16_36085</name>
</gene>
<evidence type="ECO:0000256" key="5">
    <source>
        <dbReference type="ARBA" id="ARBA00023004"/>
    </source>
</evidence>
<comment type="function">
    <text evidence="8">Ferredoxins are iron-sulfur proteins that transfer electrons in a wide variety of metabolic reactions.</text>
</comment>
<organism evidence="9 10">
    <name type="scientific">Kitasatospora purpeofusca</name>
    <dbReference type="NCBI Taxonomy" id="67352"/>
    <lineage>
        <taxon>Bacteria</taxon>
        <taxon>Bacillati</taxon>
        <taxon>Actinomycetota</taxon>
        <taxon>Actinomycetes</taxon>
        <taxon>Kitasatosporales</taxon>
        <taxon>Streptomycetaceae</taxon>
        <taxon>Kitasatospora</taxon>
    </lineage>
</organism>
<proteinExistence type="predicted"/>
<keyword evidence="2 8" id="KW-0813">Transport</keyword>
<keyword evidence="4 8" id="KW-0249">Electron transport</keyword>
<dbReference type="InterPro" id="IPR051269">
    <property type="entry name" value="Fe-S_cluster_ET"/>
</dbReference>
<accession>A0ABZ1UD96</accession>